<dbReference type="GO" id="GO:0006897">
    <property type="term" value="P:endocytosis"/>
    <property type="evidence" value="ECO:0007669"/>
    <property type="project" value="UniProtKB-KW"/>
</dbReference>
<keyword evidence="6 9" id="KW-0653">Protein transport</keyword>
<dbReference type="Gene3D" id="3.30.450.60">
    <property type="match status" value="1"/>
</dbReference>
<dbReference type="FunFam" id="3.30.450.60:FF:000002">
    <property type="entry name" value="AP-2 complex subunit mu, putative"/>
    <property type="match status" value="1"/>
</dbReference>
<protein>
    <submittedName>
        <fullName evidence="12">Clathrin adaptor, mu subunit</fullName>
    </submittedName>
</protein>
<name>A0A1E4REP2_9ASCO</name>
<dbReference type="GO" id="GO:0030122">
    <property type="term" value="C:AP-2 adaptor complex"/>
    <property type="evidence" value="ECO:0007669"/>
    <property type="project" value="EnsemblFungi"/>
</dbReference>
<dbReference type="InterPro" id="IPR011012">
    <property type="entry name" value="Longin-like_dom_sf"/>
</dbReference>
<dbReference type="STRING" id="984485.A0A1E4REP2"/>
<evidence type="ECO:0000256" key="4">
    <source>
        <dbReference type="ARBA" id="ARBA00022475"/>
    </source>
</evidence>
<feature type="compositionally biased region" description="Polar residues" evidence="10">
    <location>
        <begin position="182"/>
        <end position="196"/>
    </location>
</feature>
<keyword evidence="7" id="KW-0472">Membrane</keyword>
<dbReference type="InterPro" id="IPR028565">
    <property type="entry name" value="MHD"/>
</dbReference>
<keyword evidence="13" id="KW-1185">Reference proteome</keyword>
<comment type="similarity">
    <text evidence="9">Belongs to the adaptor complexes medium subunit family.</text>
</comment>
<dbReference type="OrthoDB" id="10259133at2759"/>
<dbReference type="PRINTS" id="PR00314">
    <property type="entry name" value="CLATHRINADPT"/>
</dbReference>
<evidence type="ECO:0000313" key="13">
    <source>
        <dbReference type="Proteomes" id="UP000095085"/>
    </source>
</evidence>
<evidence type="ECO:0000256" key="1">
    <source>
        <dbReference type="ARBA" id="ARBA00004236"/>
    </source>
</evidence>
<dbReference type="InterPro" id="IPR018240">
    <property type="entry name" value="Clathrin_mu_CS"/>
</dbReference>
<dbReference type="Proteomes" id="UP000095085">
    <property type="component" value="Unassembled WGS sequence"/>
</dbReference>
<dbReference type="PROSITE" id="PS00991">
    <property type="entry name" value="CLAT_ADAPTOR_M_2"/>
    <property type="match status" value="1"/>
</dbReference>
<evidence type="ECO:0000256" key="5">
    <source>
        <dbReference type="ARBA" id="ARBA00022583"/>
    </source>
</evidence>
<evidence type="ECO:0000256" key="10">
    <source>
        <dbReference type="SAM" id="MobiDB-lite"/>
    </source>
</evidence>
<evidence type="ECO:0000256" key="6">
    <source>
        <dbReference type="ARBA" id="ARBA00022927"/>
    </source>
</evidence>
<dbReference type="InterPro" id="IPR036168">
    <property type="entry name" value="AP2_Mu_C_sf"/>
</dbReference>
<dbReference type="InterPro" id="IPR050431">
    <property type="entry name" value="Adaptor_comp_med_subunit"/>
</dbReference>
<dbReference type="EMBL" id="KV454544">
    <property type="protein sequence ID" value="ODV65722.1"/>
    <property type="molecule type" value="Genomic_DNA"/>
</dbReference>
<dbReference type="CDD" id="cd14836">
    <property type="entry name" value="AP2_Mu_N"/>
    <property type="match status" value="1"/>
</dbReference>
<keyword evidence="4" id="KW-1003">Cell membrane</keyword>
<keyword evidence="5" id="KW-0254">Endocytosis</keyword>
<dbReference type="Gene3D" id="2.60.40.1170">
    <property type="entry name" value="Mu homology domain, subdomain B"/>
    <property type="match status" value="2"/>
</dbReference>
<evidence type="ECO:0000256" key="3">
    <source>
        <dbReference type="ARBA" id="ARBA00022448"/>
    </source>
</evidence>
<gene>
    <name evidence="12" type="ORF">HYPBUDRAFT_128789</name>
</gene>
<accession>A0A1E4REP2</accession>
<feature type="region of interest" description="Disordered" evidence="10">
    <location>
        <begin position="175"/>
        <end position="196"/>
    </location>
</feature>
<keyword evidence="3 9" id="KW-0813">Transport</keyword>
<dbReference type="InterPro" id="IPR001392">
    <property type="entry name" value="Clathrin_mu"/>
</dbReference>
<evidence type="ECO:0000256" key="2">
    <source>
        <dbReference type="ARBA" id="ARBA00004277"/>
    </source>
</evidence>
<dbReference type="InterPro" id="IPR043512">
    <property type="entry name" value="Mu2_C"/>
</dbReference>
<dbReference type="SUPFAM" id="SSF64356">
    <property type="entry name" value="SNARE-like"/>
    <property type="match status" value="1"/>
</dbReference>
<proteinExistence type="inferred from homology"/>
<evidence type="ECO:0000256" key="8">
    <source>
        <dbReference type="ARBA" id="ARBA00023176"/>
    </source>
</evidence>
<dbReference type="GO" id="GO:0006886">
    <property type="term" value="P:intracellular protein transport"/>
    <property type="evidence" value="ECO:0007669"/>
    <property type="project" value="UniProtKB-UniRule"/>
</dbReference>
<feature type="domain" description="MHD" evidence="11">
    <location>
        <begin position="208"/>
        <end position="496"/>
    </location>
</feature>
<reference evidence="13" key="1">
    <citation type="submission" date="2016-05" db="EMBL/GenBank/DDBJ databases">
        <title>Comparative genomics of biotechnologically important yeasts.</title>
        <authorList>
            <consortium name="DOE Joint Genome Institute"/>
            <person name="Riley R."/>
            <person name="Haridas S."/>
            <person name="Wolfe K.H."/>
            <person name="Lopes M.R."/>
            <person name="Hittinger C.T."/>
            <person name="Goker M."/>
            <person name="Salamov A."/>
            <person name="Wisecaver J."/>
            <person name="Long T.M."/>
            <person name="Aerts A.L."/>
            <person name="Barry K."/>
            <person name="Choi C."/>
            <person name="Clum A."/>
            <person name="Coughlan A.Y."/>
            <person name="Deshpande S."/>
            <person name="Douglass A.P."/>
            <person name="Hanson S.J."/>
            <person name="Klenk H.-P."/>
            <person name="Labutti K."/>
            <person name="Lapidus A."/>
            <person name="Lindquist E."/>
            <person name="Lipzen A."/>
            <person name="Meier-Kolthoff J.P."/>
            <person name="Ohm R.A."/>
            <person name="Otillar R.P."/>
            <person name="Pangilinan J."/>
            <person name="Peng Y."/>
            <person name="Rokas A."/>
            <person name="Rosa C.A."/>
            <person name="Scheuner C."/>
            <person name="Sibirny A.A."/>
            <person name="Slot J.C."/>
            <person name="Stielow J.B."/>
            <person name="Sun H."/>
            <person name="Kurtzman C.P."/>
            <person name="Blackwell M."/>
            <person name="Grigoriev I.V."/>
            <person name="Jeffries T.W."/>
        </authorList>
    </citation>
    <scope>NUCLEOTIDE SEQUENCE [LARGE SCALE GENOMIC DNA]</scope>
    <source>
        <strain evidence="13">NRRL Y-1933</strain>
    </source>
</reference>
<evidence type="ECO:0000259" key="11">
    <source>
        <dbReference type="PROSITE" id="PS51072"/>
    </source>
</evidence>
<evidence type="ECO:0000313" key="12">
    <source>
        <dbReference type="EMBL" id="ODV65722.1"/>
    </source>
</evidence>
<dbReference type="RefSeq" id="XP_020074789.1">
    <property type="nucleotide sequence ID" value="XM_020219398.1"/>
</dbReference>
<comment type="subcellular location">
    <subcellularLocation>
        <location evidence="1">Cell membrane</location>
    </subcellularLocation>
    <subcellularLocation>
        <location evidence="2">Membrane</location>
        <location evidence="2">Coated pit</location>
        <topology evidence="2">Peripheral membrane protein</topology>
        <orientation evidence="2">Cytoplasmic side</orientation>
    </subcellularLocation>
</comment>
<dbReference type="SUPFAM" id="SSF49447">
    <property type="entry name" value="Second domain of Mu2 adaptin subunit (ap50) of ap2 adaptor"/>
    <property type="match status" value="1"/>
</dbReference>
<dbReference type="GeneID" id="30993948"/>
<dbReference type="PROSITE" id="PS51072">
    <property type="entry name" value="MHD"/>
    <property type="match status" value="1"/>
</dbReference>
<dbReference type="AlphaFoldDB" id="A0A1E4REP2"/>
<dbReference type="PIRSF" id="PIRSF005992">
    <property type="entry name" value="Clathrin_mu"/>
    <property type="match status" value="1"/>
</dbReference>
<dbReference type="Pfam" id="PF00928">
    <property type="entry name" value="Adap_comp_sub"/>
    <property type="match status" value="1"/>
</dbReference>
<sequence length="497" mass="56965">MITALFIFDAKGDILISKLYKEGVKRNISDVFRIQVITTNSKNNSAGDSDGRDVRSPVLTLGSTSFIYIKSGLLWICAVTRSNQDCSLVLEFLYNFENLLKNMLIGYGNDSQLSIKKQLTDELITNNFNLIYELLDEVIEFGYPTNLEINYLKNMITSIPASDNIFKIANTRLSRSNNSSNDKPVSNKSSKLSGSNVTWRNTGIKYRRNEIFLNVEERINVLMNAQSEALRVYVDGAIQMKTHLSGMPECRFGLSDDSMLLNLKSSENQDSAAYAYTSNNRNHNEVTLEDSKFHQCVDLTKFDLERVIQFIPPDGDFQLMSYHCLLNINLPFKVYPQVQEIGRLKLHYKIRVKSAFPARLPATNVQIKIPTPRGVIKSMATNTLGKSKFHPEENLFIWKFNKFFGEQEHIFTGEVELSNNHNDFGPNSSMLEDDFNQVYNNGIINWNRPPIKLEFKLDMFSCSGLTVKFLKVQEKLNYRTVKWVKYCTQAGSYDIRY</sequence>
<dbReference type="CDD" id="cd09251">
    <property type="entry name" value="AP-2_Mu2_Cterm"/>
    <property type="match status" value="1"/>
</dbReference>
<dbReference type="InterPro" id="IPR043532">
    <property type="entry name" value="AP2_Mu_N"/>
</dbReference>
<evidence type="ECO:0000256" key="9">
    <source>
        <dbReference type="PIRNR" id="PIRNR005992"/>
    </source>
</evidence>
<dbReference type="PANTHER" id="PTHR10529">
    <property type="entry name" value="AP COMPLEX SUBUNIT MU"/>
    <property type="match status" value="1"/>
</dbReference>
<keyword evidence="8" id="KW-0168">Coated pit</keyword>
<evidence type="ECO:0000256" key="7">
    <source>
        <dbReference type="ARBA" id="ARBA00023136"/>
    </source>
</evidence>
<organism evidence="12 13">
    <name type="scientific">Hyphopichia burtonii NRRL Y-1933</name>
    <dbReference type="NCBI Taxonomy" id="984485"/>
    <lineage>
        <taxon>Eukaryota</taxon>
        <taxon>Fungi</taxon>
        <taxon>Dikarya</taxon>
        <taxon>Ascomycota</taxon>
        <taxon>Saccharomycotina</taxon>
        <taxon>Pichiomycetes</taxon>
        <taxon>Debaryomycetaceae</taxon>
        <taxon>Hyphopichia</taxon>
    </lineage>
</organism>